<keyword evidence="2" id="KW-1185">Reference proteome</keyword>
<dbReference type="RefSeq" id="XP_047765044.1">
    <property type="nucleotide sequence ID" value="XM_047910809.1"/>
</dbReference>
<dbReference type="EMBL" id="CP090170">
    <property type="protein sequence ID" value="UJO20678.1"/>
    <property type="molecule type" value="Genomic_DNA"/>
</dbReference>
<organism evidence="1 2">
    <name type="scientific">Passalora fulva</name>
    <name type="common">Tomato leaf mold</name>
    <name type="synonym">Cladosporium fulvum</name>
    <dbReference type="NCBI Taxonomy" id="5499"/>
    <lineage>
        <taxon>Eukaryota</taxon>
        <taxon>Fungi</taxon>
        <taxon>Dikarya</taxon>
        <taxon>Ascomycota</taxon>
        <taxon>Pezizomycotina</taxon>
        <taxon>Dothideomycetes</taxon>
        <taxon>Dothideomycetidae</taxon>
        <taxon>Mycosphaerellales</taxon>
        <taxon>Mycosphaerellaceae</taxon>
        <taxon>Fulvia</taxon>
    </lineage>
</organism>
<reference evidence="1" key="2">
    <citation type="journal article" date="2022" name="Microb. Genom.">
        <title>A chromosome-scale genome assembly of the tomato pathogen Cladosporium fulvum reveals a compartmentalized genome architecture and the presence of a dispensable chromosome.</title>
        <authorList>
            <person name="Zaccaron A.Z."/>
            <person name="Chen L.H."/>
            <person name="Samaras A."/>
            <person name="Stergiopoulos I."/>
        </authorList>
    </citation>
    <scope>NUCLEOTIDE SEQUENCE</scope>
    <source>
        <strain evidence="1">Race5_Kim</strain>
    </source>
</reference>
<dbReference type="Proteomes" id="UP000756132">
    <property type="component" value="Chromosome 8"/>
</dbReference>
<sequence>MDRTIRHSYLYEKSTWQTDLKGTDSSNGTDIKAQELVQGGEILDRFSAESPIFTLCIFGQLLTSIIDGRWLTTA</sequence>
<dbReference type="GeneID" id="71991539"/>
<gene>
    <name evidence="1" type="ORF">CLAFUR5_11661</name>
</gene>
<accession>A0A9Q8USD2</accession>
<dbReference type="KEGG" id="ffu:CLAFUR5_11661"/>
<proteinExistence type="predicted"/>
<evidence type="ECO:0000313" key="2">
    <source>
        <dbReference type="Proteomes" id="UP000756132"/>
    </source>
</evidence>
<name>A0A9Q8USD2_PASFU</name>
<dbReference type="AlphaFoldDB" id="A0A9Q8USD2"/>
<reference evidence="1" key="1">
    <citation type="submission" date="2021-12" db="EMBL/GenBank/DDBJ databases">
        <authorList>
            <person name="Zaccaron A."/>
            <person name="Stergiopoulos I."/>
        </authorList>
    </citation>
    <scope>NUCLEOTIDE SEQUENCE</scope>
    <source>
        <strain evidence="1">Race5_Kim</strain>
    </source>
</reference>
<evidence type="ECO:0000313" key="1">
    <source>
        <dbReference type="EMBL" id="UJO20678.1"/>
    </source>
</evidence>
<protein>
    <submittedName>
        <fullName evidence="1">Uncharacterized protein</fullName>
    </submittedName>
</protein>